<dbReference type="RefSeq" id="WP_039861409.1">
    <property type="nucleotide sequence ID" value="NZ_BHEO01000008.1"/>
</dbReference>
<gene>
    <name evidence="8" type="ORF">EDD74_10786</name>
    <name evidence="7" type="ORF">FAEUMB_16210</name>
</gene>
<dbReference type="Proteomes" id="UP000294613">
    <property type="component" value="Unassembled WGS sequence"/>
</dbReference>
<name>A0A4R3JPM8_9FIRM</name>
<dbReference type="InterPro" id="IPR002549">
    <property type="entry name" value="AI-2E-like"/>
</dbReference>
<dbReference type="Proteomes" id="UP000702954">
    <property type="component" value="Unassembled WGS sequence"/>
</dbReference>
<dbReference type="Pfam" id="PF01594">
    <property type="entry name" value="AI-2E_transport"/>
    <property type="match status" value="1"/>
</dbReference>
<feature type="transmembrane region" description="Helical" evidence="6">
    <location>
        <begin position="35"/>
        <end position="55"/>
    </location>
</feature>
<evidence type="ECO:0000256" key="3">
    <source>
        <dbReference type="ARBA" id="ARBA00022692"/>
    </source>
</evidence>
<proteinExistence type="inferred from homology"/>
<evidence type="ECO:0000256" key="1">
    <source>
        <dbReference type="ARBA" id="ARBA00004141"/>
    </source>
</evidence>
<organism evidence="8 9">
    <name type="scientific">Faecalimonas umbilicata</name>
    <dbReference type="NCBI Taxonomy" id="1912855"/>
    <lineage>
        <taxon>Bacteria</taxon>
        <taxon>Bacillati</taxon>
        <taxon>Bacillota</taxon>
        <taxon>Clostridia</taxon>
        <taxon>Lachnospirales</taxon>
        <taxon>Lachnospiraceae</taxon>
        <taxon>Faecalimonas</taxon>
    </lineage>
</organism>
<dbReference type="InterPro" id="IPR014227">
    <property type="entry name" value="YtvI-like"/>
</dbReference>
<feature type="transmembrane region" description="Helical" evidence="6">
    <location>
        <begin position="67"/>
        <end position="86"/>
    </location>
</feature>
<evidence type="ECO:0000256" key="5">
    <source>
        <dbReference type="ARBA" id="ARBA00023136"/>
    </source>
</evidence>
<feature type="transmembrane region" description="Helical" evidence="6">
    <location>
        <begin position="229"/>
        <end position="257"/>
    </location>
</feature>
<dbReference type="GO" id="GO:0016020">
    <property type="term" value="C:membrane"/>
    <property type="evidence" value="ECO:0007669"/>
    <property type="project" value="UniProtKB-SubCell"/>
</dbReference>
<dbReference type="EMBL" id="BHEO01000008">
    <property type="protein sequence ID" value="GBU05080.1"/>
    <property type="molecule type" value="Genomic_DNA"/>
</dbReference>
<feature type="transmembrane region" description="Helical" evidence="6">
    <location>
        <begin position="269"/>
        <end position="294"/>
    </location>
</feature>
<evidence type="ECO:0000256" key="6">
    <source>
        <dbReference type="SAM" id="Phobius"/>
    </source>
</evidence>
<keyword evidence="5 6" id="KW-0472">Membrane</keyword>
<keyword evidence="4 6" id="KW-1133">Transmembrane helix</keyword>
<comment type="caution">
    <text evidence="8">The sequence shown here is derived from an EMBL/GenBank/DDBJ whole genome shotgun (WGS) entry which is preliminary data.</text>
</comment>
<keyword evidence="3 6" id="KW-0812">Transmembrane</keyword>
<evidence type="ECO:0000313" key="9">
    <source>
        <dbReference type="Proteomes" id="UP000294613"/>
    </source>
</evidence>
<feature type="transmembrane region" description="Helical" evidence="6">
    <location>
        <begin position="331"/>
        <end position="348"/>
    </location>
</feature>
<evidence type="ECO:0000313" key="7">
    <source>
        <dbReference type="EMBL" id="GBU05080.1"/>
    </source>
</evidence>
<accession>A0A4R3JPM8</accession>
<sequence>MEDRRPYWKVAASLLVSLIGTVVFVVAGFQLMGYFMPFVIGWVIAMIANPVVRWLEKRLKIVRKLGSAIIIVMVLGLIVTGLYFGFSKAFTEIKIFIDNFPEMYQQFEEDFRQIGREFQGIFHLLPAELQVGWDEMVNNMDQGMADLITGISEPTVTAAGNFAKRLPSILIAVIVTVISAYIFIAERDEIIVWSKKIAPSAVQKKMTMVVDNFKYAVGGYFKAQFKIMIVVALILSLGLAFLKVKYVLLCAILIALLDFLPFFGTGTAMIPWAVFEFLTGDYKLAIGLIILYATTQLVRQLIQPKLVADSMGLTPLVTLVLLYVGYKMGSVFGMILAVPAGMIVINMYKAGAFDYILDDVKILLKGIQKLREP</sequence>
<protein>
    <submittedName>
        <fullName evidence="8">Sporulation integral membrane protein YtvI</fullName>
    </submittedName>
</protein>
<dbReference type="AlphaFoldDB" id="A0A4R3JPM8"/>
<dbReference type="EMBL" id="SLZV01000007">
    <property type="protein sequence ID" value="TCS68695.1"/>
    <property type="molecule type" value="Genomic_DNA"/>
</dbReference>
<feature type="transmembrane region" description="Helical" evidence="6">
    <location>
        <begin position="306"/>
        <end position="325"/>
    </location>
</feature>
<evidence type="ECO:0000313" key="8">
    <source>
        <dbReference type="EMBL" id="TCS68695.1"/>
    </source>
</evidence>
<dbReference type="GO" id="GO:0055085">
    <property type="term" value="P:transmembrane transport"/>
    <property type="evidence" value="ECO:0007669"/>
    <property type="project" value="TreeGrafter"/>
</dbReference>
<dbReference type="NCBIfam" id="TIGR02872">
    <property type="entry name" value="spore_ytvI"/>
    <property type="match status" value="1"/>
</dbReference>
<evidence type="ECO:0000256" key="2">
    <source>
        <dbReference type="ARBA" id="ARBA00009773"/>
    </source>
</evidence>
<evidence type="ECO:0000313" key="10">
    <source>
        <dbReference type="Proteomes" id="UP000702954"/>
    </source>
</evidence>
<dbReference type="PANTHER" id="PTHR21716:SF68">
    <property type="entry name" value="TRANSPORT PROTEIN YTVI-RELATED"/>
    <property type="match status" value="1"/>
</dbReference>
<reference evidence="8 9" key="2">
    <citation type="submission" date="2019-03" db="EMBL/GenBank/DDBJ databases">
        <title>Genomic Encyclopedia of Type Strains, Phase IV (KMG-IV): sequencing the most valuable type-strain genomes for metagenomic binning, comparative biology and taxonomic classification.</title>
        <authorList>
            <person name="Goeker M."/>
        </authorList>
    </citation>
    <scope>NUCLEOTIDE SEQUENCE [LARGE SCALE GENOMIC DNA]</scope>
    <source>
        <strain evidence="8 9">DSM 103426</strain>
    </source>
</reference>
<reference evidence="7 10" key="1">
    <citation type="journal article" date="2018" name="Int. J. Syst. Evol. Microbiol.">
        <title>Draft Genome Sequence of Faecalimonas umbilicata JCM 30896T, an Acetate-Producing Bacterium Isolated from Human Feces.</title>
        <authorList>
            <person name="Sakamoto M."/>
            <person name="Ikeyama N."/>
            <person name="Yuki M."/>
            <person name="Ohkuma M."/>
        </authorList>
    </citation>
    <scope>NUCLEOTIDE SEQUENCE [LARGE SCALE GENOMIC DNA]</scope>
    <source>
        <strain evidence="7 10">EGH7</strain>
    </source>
</reference>
<keyword evidence="10" id="KW-1185">Reference proteome</keyword>
<feature type="transmembrane region" description="Helical" evidence="6">
    <location>
        <begin position="7"/>
        <end position="29"/>
    </location>
</feature>
<comment type="similarity">
    <text evidence="2">Belongs to the autoinducer-2 exporter (AI-2E) (TC 2.A.86) family.</text>
</comment>
<evidence type="ECO:0000256" key="4">
    <source>
        <dbReference type="ARBA" id="ARBA00022989"/>
    </source>
</evidence>
<feature type="transmembrane region" description="Helical" evidence="6">
    <location>
        <begin position="166"/>
        <end position="185"/>
    </location>
</feature>
<comment type="subcellular location">
    <subcellularLocation>
        <location evidence="1">Membrane</location>
        <topology evidence="1">Multi-pass membrane protein</topology>
    </subcellularLocation>
</comment>
<dbReference type="PANTHER" id="PTHR21716">
    <property type="entry name" value="TRANSMEMBRANE PROTEIN"/>
    <property type="match status" value="1"/>
</dbReference>